<dbReference type="EMBL" id="BLXT01005841">
    <property type="protein sequence ID" value="GFO26514.1"/>
    <property type="molecule type" value="Genomic_DNA"/>
</dbReference>
<keyword evidence="2" id="KW-1133">Transmembrane helix</keyword>
<feature type="domain" description="WAP" evidence="3">
    <location>
        <begin position="12"/>
        <end position="60"/>
    </location>
</feature>
<dbReference type="PROSITE" id="PS51390">
    <property type="entry name" value="WAP"/>
    <property type="match status" value="1"/>
</dbReference>
<dbReference type="Pfam" id="PF00095">
    <property type="entry name" value="WAP"/>
    <property type="match status" value="1"/>
</dbReference>
<keyword evidence="5" id="KW-1185">Reference proteome</keyword>
<evidence type="ECO:0000259" key="3">
    <source>
        <dbReference type="PROSITE" id="PS51390"/>
    </source>
</evidence>
<accession>A0AAV4C637</accession>
<reference evidence="4 5" key="1">
    <citation type="journal article" date="2021" name="Elife">
        <title>Chloroplast acquisition without the gene transfer in kleptoplastic sea slugs, Plakobranchus ocellatus.</title>
        <authorList>
            <person name="Maeda T."/>
            <person name="Takahashi S."/>
            <person name="Yoshida T."/>
            <person name="Shimamura S."/>
            <person name="Takaki Y."/>
            <person name="Nagai Y."/>
            <person name="Toyoda A."/>
            <person name="Suzuki Y."/>
            <person name="Arimoto A."/>
            <person name="Ishii H."/>
            <person name="Satoh N."/>
            <person name="Nishiyama T."/>
            <person name="Hasebe M."/>
            <person name="Maruyama T."/>
            <person name="Minagawa J."/>
            <person name="Obokata J."/>
            <person name="Shigenobu S."/>
        </authorList>
    </citation>
    <scope>NUCLEOTIDE SEQUENCE [LARGE SCALE GENOMIC DNA]</scope>
</reference>
<dbReference type="Proteomes" id="UP000735302">
    <property type="component" value="Unassembled WGS sequence"/>
</dbReference>
<evidence type="ECO:0000313" key="5">
    <source>
        <dbReference type="Proteomes" id="UP000735302"/>
    </source>
</evidence>
<comment type="caution">
    <text evidence="4">The sequence shown here is derived from an EMBL/GenBank/DDBJ whole genome shotgun (WGS) entry which is preliminary data.</text>
</comment>
<keyword evidence="2" id="KW-0472">Membrane</keyword>
<proteinExistence type="predicted"/>
<dbReference type="SUPFAM" id="SSF57256">
    <property type="entry name" value="Elafin-like"/>
    <property type="match status" value="1"/>
</dbReference>
<dbReference type="InterPro" id="IPR036645">
    <property type="entry name" value="Elafin-like_sf"/>
</dbReference>
<dbReference type="GO" id="GO:0030414">
    <property type="term" value="F:peptidase inhibitor activity"/>
    <property type="evidence" value="ECO:0007669"/>
    <property type="project" value="InterPro"/>
</dbReference>
<protein>
    <recommendedName>
        <fullName evidence="3">WAP domain-containing protein</fullName>
    </recommendedName>
</protein>
<organism evidence="4 5">
    <name type="scientific">Plakobranchus ocellatus</name>
    <dbReference type="NCBI Taxonomy" id="259542"/>
    <lineage>
        <taxon>Eukaryota</taxon>
        <taxon>Metazoa</taxon>
        <taxon>Spiralia</taxon>
        <taxon>Lophotrochozoa</taxon>
        <taxon>Mollusca</taxon>
        <taxon>Gastropoda</taxon>
        <taxon>Heterobranchia</taxon>
        <taxon>Euthyneura</taxon>
        <taxon>Panpulmonata</taxon>
        <taxon>Sacoglossa</taxon>
        <taxon>Placobranchoidea</taxon>
        <taxon>Plakobranchidae</taxon>
        <taxon>Plakobranchus</taxon>
    </lineage>
</organism>
<feature type="transmembrane region" description="Helical" evidence="2">
    <location>
        <begin position="222"/>
        <end position="239"/>
    </location>
</feature>
<dbReference type="AlphaFoldDB" id="A0AAV4C637"/>
<dbReference type="InterPro" id="IPR008197">
    <property type="entry name" value="WAP_dom"/>
</dbReference>
<evidence type="ECO:0000256" key="1">
    <source>
        <dbReference type="SAM" id="Coils"/>
    </source>
</evidence>
<feature type="coiled-coil region" evidence="1">
    <location>
        <begin position="142"/>
        <end position="217"/>
    </location>
</feature>
<evidence type="ECO:0000313" key="4">
    <source>
        <dbReference type="EMBL" id="GFO26514.1"/>
    </source>
</evidence>
<dbReference type="GO" id="GO:0005576">
    <property type="term" value="C:extracellular region"/>
    <property type="evidence" value="ECO:0007669"/>
    <property type="project" value="InterPro"/>
</dbReference>
<name>A0AAV4C637_9GAST</name>
<keyword evidence="2" id="KW-0812">Transmembrane</keyword>
<keyword evidence="1" id="KW-0175">Coiled coil</keyword>
<gene>
    <name evidence="4" type="ORF">PoB_005301900</name>
</gene>
<evidence type="ECO:0000256" key="2">
    <source>
        <dbReference type="SAM" id="Phobius"/>
    </source>
</evidence>
<sequence length="249" mass="27834">MDRKVHAALGHVHGQSDFLCPPNNKMGLCEAVPKSCFSDSDCSNDEICCPEACTRTCKPKMAPGQSSQAMAEVPDLLNDPRVYVGKCPDSSCFSLFNSEPDQCSTSNLCRPEQFCCHDGCKNVCKWKPPYAAIIAQHEARVRQQQQVLYQKQQAELRKRQEEEYRQMQRKQAEIEQARRAAKARAEAEAVLAAQKAKAQYQARLEAAKAAQAEAVAKMQQQMVCCLVLLLLLLMWMIGIDDDAVDDDCD</sequence>